<feature type="compositionally biased region" description="Pro residues" evidence="1">
    <location>
        <begin position="97"/>
        <end position="115"/>
    </location>
</feature>
<keyword evidence="2" id="KW-1133">Transmembrane helix</keyword>
<protein>
    <recommendedName>
        <fullName evidence="5">Integral membrane protein</fullName>
    </recommendedName>
</protein>
<keyword evidence="2" id="KW-0472">Membrane</keyword>
<feature type="transmembrane region" description="Helical" evidence="2">
    <location>
        <begin position="174"/>
        <end position="194"/>
    </location>
</feature>
<feature type="compositionally biased region" description="Low complexity" evidence="1">
    <location>
        <begin position="74"/>
        <end position="91"/>
    </location>
</feature>
<evidence type="ECO:0000256" key="1">
    <source>
        <dbReference type="SAM" id="MobiDB-lite"/>
    </source>
</evidence>
<evidence type="ECO:0000313" key="4">
    <source>
        <dbReference type="Proteomes" id="UP000298003"/>
    </source>
</evidence>
<dbReference type="RefSeq" id="WP_061266749.1">
    <property type="nucleotide sequence ID" value="NZ_SOZH01000006.1"/>
</dbReference>
<feature type="transmembrane region" description="Helical" evidence="2">
    <location>
        <begin position="280"/>
        <end position="303"/>
    </location>
</feature>
<evidence type="ECO:0008006" key="5">
    <source>
        <dbReference type="Google" id="ProtNLM"/>
    </source>
</evidence>
<dbReference type="EMBL" id="SOZH01000006">
    <property type="protein sequence ID" value="TFF10456.1"/>
    <property type="molecule type" value="Genomic_DNA"/>
</dbReference>
<dbReference type="AlphaFoldDB" id="A0A4Y8R311"/>
<dbReference type="InterPro" id="IPR010380">
    <property type="entry name" value="DUF975"/>
</dbReference>
<sequence>MTDPTNPGGEPPRDDEHTPADGAGGPRPDATPPSSPGPDRPDAAPSGGDVPPASPYGPGGGAPHDPAAPPSGPPAYGAPGAYGAPTGAPDGAAGGPGTPPPGAYPPPSGAYPPPAGGYPPPAGGYPPPAGGYPPPPGSYPGAAGGYGGQPGYAGPAFGVGDAISYGWRRVTSNLGPWILVALIFLAVNIAWSWITGGFDQFQDQFDYSDTNFAALGGLTFTSVLLGIVGTAIGYLITAFFTRGALDEVDGRRPDVAAFFRIGNVLNVLLAALIVGVLSGIGLVLCVLPGLAMLLFSAFVYYVALDQGVDAITAIRTSFSLVAKNFGQVFLLLLALVGINILGAIPCGLGLFVTIPLSYVAVGYAYRRLTGGVPAA</sequence>
<comment type="caution">
    <text evidence="3">The sequence shown here is derived from an EMBL/GenBank/DDBJ whole genome shotgun (WGS) entry which is preliminary data.</text>
</comment>
<feature type="transmembrane region" description="Helical" evidence="2">
    <location>
        <begin position="324"/>
        <end position="342"/>
    </location>
</feature>
<evidence type="ECO:0000313" key="3">
    <source>
        <dbReference type="EMBL" id="TFF10456.1"/>
    </source>
</evidence>
<feature type="transmembrane region" description="Helical" evidence="2">
    <location>
        <begin position="257"/>
        <end position="274"/>
    </location>
</feature>
<reference evidence="3 4" key="1">
    <citation type="submission" date="2019-03" db="EMBL/GenBank/DDBJ databases">
        <title>Cellulosimicrobium funkei JCM14302 Assembly.</title>
        <authorList>
            <person name="Dou T."/>
        </authorList>
    </citation>
    <scope>NUCLEOTIDE SEQUENCE [LARGE SCALE GENOMIC DNA]</scope>
    <source>
        <strain evidence="3 4">JCM 14302</strain>
    </source>
</reference>
<accession>A0A4Y8R311</accession>
<keyword evidence="2" id="KW-0812">Transmembrane</keyword>
<feature type="transmembrane region" description="Helical" evidence="2">
    <location>
        <begin position="348"/>
        <end position="365"/>
    </location>
</feature>
<gene>
    <name evidence="3" type="ORF">E1O70_11725</name>
</gene>
<dbReference type="Proteomes" id="UP000298003">
    <property type="component" value="Unassembled WGS sequence"/>
</dbReference>
<feature type="compositionally biased region" description="Pro residues" evidence="1">
    <location>
        <begin position="29"/>
        <end position="38"/>
    </location>
</feature>
<evidence type="ECO:0000256" key="2">
    <source>
        <dbReference type="SAM" id="Phobius"/>
    </source>
</evidence>
<feature type="region of interest" description="Disordered" evidence="1">
    <location>
        <begin position="1"/>
        <end position="115"/>
    </location>
</feature>
<organism evidence="3 4">
    <name type="scientific">Cellulosimicrobium funkei</name>
    <dbReference type="NCBI Taxonomy" id="264251"/>
    <lineage>
        <taxon>Bacteria</taxon>
        <taxon>Bacillati</taxon>
        <taxon>Actinomycetota</taxon>
        <taxon>Actinomycetes</taxon>
        <taxon>Micrococcales</taxon>
        <taxon>Promicromonosporaceae</taxon>
        <taxon>Cellulosimicrobium</taxon>
    </lineage>
</organism>
<dbReference type="PANTHER" id="PTHR40076">
    <property type="entry name" value="MEMBRANE PROTEIN-RELATED"/>
    <property type="match status" value="1"/>
</dbReference>
<keyword evidence="4" id="KW-1185">Reference proteome</keyword>
<proteinExistence type="predicted"/>
<name>A0A4Y8R311_9MICO</name>
<dbReference type="PANTHER" id="PTHR40076:SF1">
    <property type="entry name" value="MEMBRANE PROTEIN"/>
    <property type="match status" value="1"/>
</dbReference>
<dbReference type="GeneID" id="95685159"/>
<feature type="transmembrane region" description="Helical" evidence="2">
    <location>
        <begin position="214"/>
        <end position="236"/>
    </location>
</feature>